<dbReference type="InParanoid" id="A0A4W3HUG9"/>
<reference evidence="8" key="5">
    <citation type="submission" date="2025-09" db="UniProtKB">
        <authorList>
            <consortium name="Ensembl"/>
        </authorList>
    </citation>
    <scope>IDENTIFICATION</scope>
</reference>
<reference evidence="9" key="2">
    <citation type="journal article" date="2007" name="PLoS Biol.">
        <title>Survey sequencing and comparative analysis of the elephant shark (Callorhinchus milii) genome.</title>
        <authorList>
            <person name="Venkatesh B."/>
            <person name="Kirkness E.F."/>
            <person name="Loh Y.H."/>
            <person name="Halpern A.L."/>
            <person name="Lee A.P."/>
            <person name="Johnson J."/>
            <person name="Dandona N."/>
            <person name="Viswanathan L.D."/>
            <person name="Tay A."/>
            <person name="Venter J.C."/>
            <person name="Strausberg R.L."/>
            <person name="Brenner S."/>
        </authorList>
    </citation>
    <scope>NUCLEOTIDE SEQUENCE [LARGE SCALE GENOMIC DNA]</scope>
</reference>
<dbReference type="SUPFAM" id="SSF57845">
    <property type="entry name" value="B-box zinc-binding domain"/>
    <property type="match status" value="1"/>
</dbReference>
<dbReference type="Gene3D" id="4.10.830.40">
    <property type="match status" value="1"/>
</dbReference>
<reference evidence="8" key="4">
    <citation type="submission" date="2025-08" db="UniProtKB">
        <authorList>
            <consortium name="Ensembl"/>
        </authorList>
    </citation>
    <scope>IDENTIFICATION</scope>
</reference>
<dbReference type="PANTHER" id="PTHR25465:SF31">
    <property type="entry name" value="RING-TYPE DOMAIN-CONTAINING PROTEIN"/>
    <property type="match status" value="1"/>
</dbReference>
<dbReference type="PROSITE" id="PS50119">
    <property type="entry name" value="ZF_BBOX"/>
    <property type="match status" value="1"/>
</dbReference>
<keyword evidence="2 4" id="KW-0863">Zinc-finger</keyword>
<dbReference type="AlphaFoldDB" id="A0A4W3HUG9"/>
<dbReference type="InterPro" id="IPR051051">
    <property type="entry name" value="E3_ubiq-ligase_TRIM/RNF"/>
</dbReference>
<keyword evidence="3" id="KW-0862">Zinc</keyword>
<proteinExistence type="predicted"/>
<reference evidence="9" key="3">
    <citation type="journal article" date="2014" name="Nature">
        <title>Elephant shark genome provides unique insights into gnathostome evolution.</title>
        <authorList>
            <consortium name="International Elephant Shark Genome Sequencing Consortium"/>
            <person name="Venkatesh B."/>
            <person name="Lee A.P."/>
            <person name="Ravi V."/>
            <person name="Maurya A.K."/>
            <person name="Lian M.M."/>
            <person name="Swann J.B."/>
            <person name="Ohta Y."/>
            <person name="Flajnik M.F."/>
            <person name="Sutoh Y."/>
            <person name="Kasahara M."/>
            <person name="Hoon S."/>
            <person name="Gangu V."/>
            <person name="Roy S.W."/>
            <person name="Irimia M."/>
            <person name="Korzh V."/>
            <person name="Kondrychyn I."/>
            <person name="Lim Z.W."/>
            <person name="Tay B.H."/>
            <person name="Tohari S."/>
            <person name="Kong K.W."/>
            <person name="Ho S."/>
            <person name="Lorente-Galdos B."/>
            <person name="Quilez J."/>
            <person name="Marques-Bonet T."/>
            <person name="Raney B.J."/>
            <person name="Ingham P.W."/>
            <person name="Tay A."/>
            <person name="Hillier L.W."/>
            <person name="Minx P."/>
            <person name="Boehm T."/>
            <person name="Wilson R.K."/>
            <person name="Brenner S."/>
            <person name="Warren W.C."/>
        </authorList>
    </citation>
    <scope>NUCLEOTIDE SEQUENCE [LARGE SCALE GENOMIC DNA]</scope>
</reference>
<keyword evidence="9" id="KW-1185">Reference proteome</keyword>
<evidence type="ECO:0000313" key="9">
    <source>
        <dbReference type="Proteomes" id="UP000314986"/>
    </source>
</evidence>
<keyword evidence="5" id="KW-0175">Coiled coil</keyword>
<feature type="region of interest" description="Disordered" evidence="6">
    <location>
        <begin position="68"/>
        <end position="93"/>
    </location>
</feature>
<dbReference type="CDD" id="cd19841">
    <property type="entry name" value="Bbox1_TRIM44"/>
    <property type="match status" value="1"/>
</dbReference>
<dbReference type="STRING" id="7868.ENSCMIP00000018582"/>
<feature type="compositionally biased region" description="Basic and acidic residues" evidence="6">
    <location>
        <begin position="84"/>
        <end position="93"/>
    </location>
</feature>
<dbReference type="Gene3D" id="3.30.160.60">
    <property type="entry name" value="Classic Zinc Finger"/>
    <property type="match status" value="1"/>
</dbReference>
<feature type="domain" description="B box-type" evidence="7">
    <location>
        <begin position="89"/>
        <end position="129"/>
    </location>
</feature>
<evidence type="ECO:0000259" key="7">
    <source>
        <dbReference type="PROSITE" id="PS50119"/>
    </source>
</evidence>
<dbReference type="GO" id="GO:0008270">
    <property type="term" value="F:zinc ion binding"/>
    <property type="evidence" value="ECO:0007669"/>
    <property type="project" value="UniProtKB-KW"/>
</dbReference>
<dbReference type="Proteomes" id="UP000314986">
    <property type="component" value="Unassembled WGS sequence"/>
</dbReference>
<accession>A0A4W3HUG9</accession>
<evidence type="ECO:0000256" key="5">
    <source>
        <dbReference type="SAM" id="Coils"/>
    </source>
</evidence>
<dbReference type="SMART" id="SM00336">
    <property type="entry name" value="BBOX"/>
    <property type="match status" value="1"/>
</dbReference>
<reference evidence="9" key="1">
    <citation type="journal article" date="2006" name="Science">
        <title>Ancient noncoding elements conserved in the human genome.</title>
        <authorList>
            <person name="Venkatesh B."/>
            <person name="Kirkness E.F."/>
            <person name="Loh Y.H."/>
            <person name="Halpern A.L."/>
            <person name="Lee A.P."/>
            <person name="Johnson J."/>
            <person name="Dandona N."/>
            <person name="Viswanathan L.D."/>
            <person name="Tay A."/>
            <person name="Venter J.C."/>
            <person name="Strausberg R.L."/>
            <person name="Brenner S."/>
        </authorList>
    </citation>
    <scope>NUCLEOTIDE SEQUENCE [LARGE SCALE GENOMIC DNA]</scope>
</reference>
<dbReference type="PANTHER" id="PTHR25465">
    <property type="entry name" value="B-BOX DOMAIN CONTAINING"/>
    <property type="match status" value="1"/>
</dbReference>
<feature type="coiled-coil region" evidence="5">
    <location>
        <begin position="197"/>
        <end position="224"/>
    </location>
</feature>
<evidence type="ECO:0000256" key="6">
    <source>
        <dbReference type="SAM" id="MobiDB-lite"/>
    </source>
</evidence>
<evidence type="ECO:0000256" key="1">
    <source>
        <dbReference type="ARBA" id="ARBA00022723"/>
    </source>
</evidence>
<dbReference type="Ensembl" id="ENSCMIT00000018932.1">
    <property type="protein sequence ID" value="ENSCMIP00000018582.1"/>
    <property type="gene ID" value="ENSCMIG00000008733.1"/>
</dbReference>
<evidence type="ECO:0000256" key="3">
    <source>
        <dbReference type="ARBA" id="ARBA00022833"/>
    </source>
</evidence>
<organism evidence="8 9">
    <name type="scientific">Callorhinchus milii</name>
    <name type="common">Ghost shark</name>
    <dbReference type="NCBI Taxonomy" id="7868"/>
    <lineage>
        <taxon>Eukaryota</taxon>
        <taxon>Metazoa</taxon>
        <taxon>Chordata</taxon>
        <taxon>Craniata</taxon>
        <taxon>Vertebrata</taxon>
        <taxon>Chondrichthyes</taxon>
        <taxon>Holocephali</taxon>
        <taxon>Chimaeriformes</taxon>
        <taxon>Callorhinchidae</taxon>
        <taxon>Callorhinchus</taxon>
    </lineage>
</organism>
<name>A0A4W3HUG9_CALMI</name>
<dbReference type="Pfam" id="PF00643">
    <property type="entry name" value="zf-B_box"/>
    <property type="match status" value="1"/>
</dbReference>
<evidence type="ECO:0000313" key="8">
    <source>
        <dbReference type="Ensembl" id="ENSCMIP00000018582.1"/>
    </source>
</evidence>
<keyword evidence="1" id="KW-0479">Metal-binding</keyword>
<sequence>MASCRAPQSGDDLPPDGSCDVCEPDEARTALKVCDTCALSFCQLHAEEHDAKPSSSQHGLRDFRAAEAGPAGAVTPQVPGGGRGGEKKGERKKCPEHNQEITLYCKDDEKIICVLCAVGPHRQHELITLDEAYVAFKVSSGASAEVKPWASPPGKMIECVQQEFAKIRQLLWEEERKALHMVDLQEAVATAHVAELIADINVSMGKLTEEMEEITNQLNTFNQLALLKPQVIGQVRVRGQQMKWAEGEARGGADGEERGD</sequence>
<evidence type="ECO:0000256" key="2">
    <source>
        <dbReference type="ARBA" id="ARBA00022771"/>
    </source>
</evidence>
<protein>
    <submittedName>
        <fullName evidence="8">Tripartite motif containing 44</fullName>
    </submittedName>
</protein>
<dbReference type="InterPro" id="IPR000315">
    <property type="entry name" value="Znf_B-box"/>
</dbReference>
<dbReference type="GeneTree" id="ENSGT00440000034605"/>
<dbReference type="OMA" id="LREAYMW"/>
<evidence type="ECO:0000256" key="4">
    <source>
        <dbReference type="PROSITE-ProRule" id="PRU00024"/>
    </source>
</evidence>